<comment type="function">
    <text evidence="9">Component of the Mediator complex, a coactivator involved in the regulated transcription of nearly all RNA polymerase II-dependent genes. Mediator functions as a bridge to convey information from gene-specific regulatory proteins to the basal RNA polymerase II transcription machinery. Mediator is recruited to promoters by direct interactions with regulatory proteins and serves as a scaffold for the assembly of a functional preinitiation complex with RNA polymerase II and the general transcription factors.</text>
</comment>
<dbReference type="Pfam" id="PF08633">
    <property type="entry name" value="Rox3"/>
    <property type="match status" value="1"/>
</dbReference>
<feature type="compositionally biased region" description="Low complexity" evidence="10">
    <location>
        <begin position="1"/>
        <end position="10"/>
    </location>
</feature>
<evidence type="ECO:0000256" key="10">
    <source>
        <dbReference type="SAM" id="MobiDB-lite"/>
    </source>
</evidence>
<evidence type="ECO:0000256" key="8">
    <source>
        <dbReference type="ARBA" id="ARBA00032018"/>
    </source>
</evidence>
<comment type="similarity">
    <text evidence="2 9">Belongs to the Mediator complex subunit 19 family.</text>
</comment>
<evidence type="ECO:0000256" key="9">
    <source>
        <dbReference type="RuleBase" id="RU364151"/>
    </source>
</evidence>
<feature type="compositionally biased region" description="Basic and acidic residues" evidence="10">
    <location>
        <begin position="107"/>
        <end position="119"/>
    </location>
</feature>
<evidence type="ECO:0000313" key="11">
    <source>
        <dbReference type="EMBL" id="KEF61518.1"/>
    </source>
</evidence>
<keyword evidence="12" id="KW-1185">Reference proteome</keyword>
<dbReference type="VEuPathDB" id="FungiDB:A1O9_03085"/>
<comment type="subunit">
    <text evidence="9">Component of the Mediator complex.</text>
</comment>
<evidence type="ECO:0000256" key="3">
    <source>
        <dbReference type="ARBA" id="ARBA00019615"/>
    </source>
</evidence>
<evidence type="ECO:0000313" key="12">
    <source>
        <dbReference type="Proteomes" id="UP000027920"/>
    </source>
</evidence>
<keyword evidence="6 9" id="KW-0804">Transcription</keyword>
<feature type="region of interest" description="Disordered" evidence="10">
    <location>
        <begin position="1"/>
        <end position="175"/>
    </location>
</feature>
<dbReference type="GO" id="GO:0003712">
    <property type="term" value="F:transcription coregulator activity"/>
    <property type="evidence" value="ECO:0007669"/>
    <property type="project" value="InterPro"/>
</dbReference>
<proteinExistence type="inferred from homology"/>
<dbReference type="AlphaFoldDB" id="A0A072PQ94"/>
<dbReference type="GeneID" id="25278024"/>
<organism evidence="11 12">
    <name type="scientific">Exophiala aquamarina CBS 119918</name>
    <dbReference type="NCBI Taxonomy" id="1182545"/>
    <lineage>
        <taxon>Eukaryota</taxon>
        <taxon>Fungi</taxon>
        <taxon>Dikarya</taxon>
        <taxon>Ascomycota</taxon>
        <taxon>Pezizomycotina</taxon>
        <taxon>Eurotiomycetes</taxon>
        <taxon>Chaetothyriomycetidae</taxon>
        <taxon>Chaetothyriales</taxon>
        <taxon>Herpotrichiellaceae</taxon>
        <taxon>Exophiala</taxon>
    </lineage>
</organism>
<keyword evidence="4 9" id="KW-0805">Transcription regulation</keyword>
<comment type="subcellular location">
    <subcellularLocation>
        <location evidence="1 9">Nucleus</location>
    </subcellularLocation>
</comment>
<comment type="caution">
    <text evidence="11">The sequence shown here is derived from an EMBL/GenBank/DDBJ whole genome shotgun (WGS) entry which is preliminary data.</text>
</comment>
<dbReference type="InterPro" id="IPR013942">
    <property type="entry name" value="Mediator_Med19_fun"/>
</dbReference>
<dbReference type="HOGENOM" id="CLU_036911_1_0_1"/>
<dbReference type="GO" id="GO:0016592">
    <property type="term" value="C:mediator complex"/>
    <property type="evidence" value="ECO:0007669"/>
    <property type="project" value="InterPro"/>
</dbReference>
<evidence type="ECO:0000256" key="5">
    <source>
        <dbReference type="ARBA" id="ARBA00023159"/>
    </source>
</evidence>
<evidence type="ECO:0000256" key="6">
    <source>
        <dbReference type="ARBA" id="ARBA00023163"/>
    </source>
</evidence>
<evidence type="ECO:0000256" key="7">
    <source>
        <dbReference type="ARBA" id="ARBA00023242"/>
    </source>
</evidence>
<dbReference type="Proteomes" id="UP000027920">
    <property type="component" value="Unassembled WGS sequence"/>
</dbReference>
<protein>
    <recommendedName>
        <fullName evidence="3 9">Mediator of RNA polymerase II transcription subunit 19</fullName>
    </recommendedName>
    <alternativeName>
        <fullName evidence="8 9">Mediator complex subunit 19</fullName>
    </alternativeName>
</protein>
<keyword evidence="7 9" id="KW-0539">Nucleus</keyword>
<dbReference type="EMBL" id="AMGV01000002">
    <property type="protein sequence ID" value="KEF61518.1"/>
    <property type="molecule type" value="Genomic_DNA"/>
</dbReference>
<keyword evidence="5 9" id="KW-0010">Activator</keyword>
<feature type="compositionally biased region" description="Polar residues" evidence="10">
    <location>
        <begin position="82"/>
        <end position="93"/>
    </location>
</feature>
<reference evidence="11 12" key="1">
    <citation type="submission" date="2013-03" db="EMBL/GenBank/DDBJ databases">
        <title>The Genome Sequence of Exophiala aquamarina CBS 119918.</title>
        <authorList>
            <consortium name="The Broad Institute Genomics Platform"/>
            <person name="Cuomo C."/>
            <person name="de Hoog S."/>
            <person name="Gorbushina A."/>
            <person name="Walker B."/>
            <person name="Young S.K."/>
            <person name="Zeng Q."/>
            <person name="Gargeya S."/>
            <person name="Fitzgerald M."/>
            <person name="Haas B."/>
            <person name="Abouelleil A."/>
            <person name="Allen A.W."/>
            <person name="Alvarado L."/>
            <person name="Arachchi H.M."/>
            <person name="Berlin A.M."/>
            <person name="Chapman S.B."/>
            <person name="Gainer-Dewar J."/>
            <person name="Goldberg J."/>
            <person name="Griggs A."/>
            <person name="Gujja S."/>
            <person name="Hansen M."/>
            <person name="Howarth C."/>
            <person name="Imamovic A."/>
            <person name="Ireland A."/>
            <person name="Larimer J."/>
            <person name="McCowan C."/>
            <person name="Murphy C."/>
            <person name="Pearson M."/>
            <person name="Poon T.W."/>
            <person name="Priest M."/>
            <person name="Roberts A."/>
            <person name="Saif S."/>
            <person name="Shea T."/>
            <person name="Sisk P."/>
            <person name="Sykes S."/>
            <person name="Wortman J."/>
            <person name="Nusbaum C."/>
            <person name="Birren B."/>
        </authorList>
    </citation>
    <scope>NUCLEOTIDE SEQUENCE [LARGE SCALE GENOMIC DNA]</scope>
    <source>
        <strain evidence="11 12">CBS 119918</strain>
    </source>
</reference>
<evidence type="ECO:0000256" key="1">
    <source>
        <dbReference type="ARBA" id="ARBA00004123"/>
    </source>
</evidence>
<evidence type="ECO:0000256" key="2">
    <source>
        <dbReference type="ARBA" id="ARBA00009259"/>
    </source>
</evidence>
<accession>A0A072PQ94</accession>
<evidence type="ECO:0000256" key="4">
    <source>
        <dbReference type="ARBA" id="ARBA00023015"/>
    </source>
</evidence>
<dbReference type="OrthoDB" id="2160599at2759"/>
<feature type="compositionally biased region" description="Low complexity" evidence="10">
    <location>
        <begin position="63"/>
        <end position="76"/>
    </location>
</feature>
<gene>
    <name evidence="9" type="primary">MED19</name>
    <name evidence="11" type="ORF">A1O9_03085</name>
</gene>
<dbReference type="STRING" id="1182545.A0A072PQ94"/>
<sequence>MSSLPQSTTIPPSPTSPPAFGLKRRRLSDNIPQSPISPPLMSVATKSYVASYGNSHDTDEVSGRSSPRSPRGSVSRAHQPASRPTPSLPTPANSVVGIPGLEMTEDIDSHRDKRPRLDADRDEEEDKMQVDTNSLFTNHDRQQDAGPSDEADKRALQPDSLRGSKNEMNTLEQQKDMGEPFLLCRSKFEPQRPNPQQHLLAVYGLGPLLRSVARTDPLSGEKINKLRKSYEGQIKSFELPGRNKAVRGERNADEDQPGPLRRMAGSAPWGLQTDEQWNSEHARFNIEMTSDLHAKVKQAMQMQPGAVRNNTYWEGELGLSDKPKINPLPQRDQSSQPVLSRIPNGIPRSLPQAAGEPKRQTRGKKRSYGDDSFVGYGEGYSDGDFSGDDGYQKKRKKVI</sequence>
<dbReference type="GO" id="GO:0006357">
    <property type="term" value="P:regulation of transcription by RNA polymerase II"/>
    <property type="evidence" value="ECO:0007669"/>
    <property type="project" value="InterPro"/>
</dbReference>
<feature type="region of interest" description="Disordered" evidence="10">
    <location>
        <begin position="318"/>
        <end position="399"/>
    </location>
</feature>
<name>A0A072PQ94_9EURO</name>
<dbReference type="RefSeq" id="XP_013264108.1">
    <property type="nucleotide sequence ID" value="XM_013408654.1"/>
</dbReference>